<dbReference type="SMART" id="SM00228">
    <property type="entry name" value="PDZ"/>
    <property type="match status" value="1"/>
</dbReference>
<dbReference type="EMBL" id="LT629772">
    <property type="protein sequence ID" value="SDS19279.1"/>
    <property type="molecule type" value="Genomic_DNA"/>
</dbReference>
<dbReference type="PANTHER" id="PTHR43343">
    <property type="entry name" value="PEPTIDASE S12"/>
    <property type="match status" value="1"/>
</dbReference>
<protein>
    <submittedName>
        <fullName evidence="5">Putative serine protease PepD</fullName>
    </submittedName>
</protein>
<sequence length="376" mass="36963">MVAVLATVVMVALAVGGGAGYLGSRIAQSTAPSAGPSFGSGGLGPTAPAPANSNAPNNSAPTSTSSVPASKGAADTVTIAEQLLPSTVTIRVNTGSGTSLGSGFVIDGEGRIMTNNHVVDADGAIWVTNSAGHREKASVLGRSASYDLAVIQVDKPAGFRAARLGDSAKIKVGEAAVAIGSPLGLGGSVTEGIISAVNRPVSVGEANSGDGPAYLNALQTDAPINHGNSGGPLVDAGGAVIGVNSAILTGSGATSSSEDSGNIGIGFAIPINQARQIGQLLITDGYATYPVLNATVSGDGSGSGVLLSSVTPGGAADLAGLQPEDIVTSIDGQPVAETEDLIVAVRNHRPGDTIKLRYERDGSTHTATLKLASKRG</sequence>
<dbReference type="InterPro" id="IPR036034">
    <property type="entry name" value="PDZ_sf"/>
</dbReference>
<feature type="compositionally biased region" description="Low complexity" evidence="3">
    <location>
        <begin position="45"/>
        <end position="70"/>
    </location>
</feature>
<keyword evidence="2" id="KW-0378">Hydrolase</keyword>
<evidence type="ECO:0000256" key="1">
    <source>
        <dbReference type="ARBA" id="ARBA00022670"/>
    </source>
</evidence>
<dbReference type="Pfam" id="PF13180">
    <property type="entry name" value="PDZ_2"/>
    <property type="match status" value="1"/>
</dbReference>
<reference evidence="5 6" key="1">
    <citation type="submission" date="2016-10" db="EMBL/GenBank/DDBJ databases">
        <authorList>
            <person name="de Groot N.N."/>
        </authorList>
    </citation>
    <scope>NUCLEOTIDE SEQUENCE [LARGE SCALE GENOMIC DNA]</scope>
    <source>
        <strain evidence="5 6">DSM 21800</strain>
    </source>
</reference>
<dbReference type="InterPro" id="IPR001478">
    <property type="entry name" value="PDZ"/>
</dbReference>
<dbReference type="SUPFAM" id="SSF50494">
    <property type="entry name" value="Trypsin-like serine proteases"/>
    <property type="match status" value="1"/>
</dbReference>
<dbReference type="Pfam" id="PF13365">
    <property type="entry name" value="Trypsin_2"/>
    <property type="match status" value="1"/>
</dbReference>
<dbReference type="Proteomes" id="UP000199103">
    <property type="component" value="Chromosome I"/>
</dbReference>
<dbReference type="PROSITE" id="PS50106">
    <property type="entry name" value="PDZ"/>
    <property type="match status" value="1"/>
</dbReference>
<dbReference type="InterPro" id="IPR051201">
    <property type="entry name" value="Chloro_Bact_Ser_Proteases"/>
</dbReference>
<evidence type="ECO:0000313" key="5">
    <source>
        <dbReference type="EMBL" id="SDS19279.1"/>
    </source>
</evidence>
<dbReference type="InterPro" id="IPR001940">
    <property type="entry name" value="Peptidase_S1C"/>
</dbReference>
<dbReference type="Gene3D" id="2.40.10.120">
    <property type="match status" value="1"/>
</dbReference>
<dbReference type="GO" id="GO:0004252">
    <property type="term" value="F:serine-type endopeptidase activity"/>
    <property type="evidence" value="ECO:0007669"/>
    <property type="project" value="InterPro"/>
</dbReference>
<dbReference type="Gene3D" id="2.30.42.10">
    <property type="match status" value="1"/>
</dbReference>
<evidence type="ECO:0000259" key="4">
    <source>
        <dbReference type="PROSITE" id="PS50106"/>
    </source>
</evidence>
<dbReference type="PRINTS" id="PR00834">
    <property type="entry name" value="PROTEASES2C"/>
</dbReference>
<dbReference type="SUPFAM" id="SSF50156">
    <property type="entry name" value="PDZ domain-like"/>
    <property type="match status" value="1"/>
</dbReference>
<evidence type="ECO:0000256" key="3">
    <source>
        <dbReference type="SAM" id="MobiDB-lite"/>
    </source>
</evidence>
<keyword evidence="1 5" id="KW-0645">Protease</keyword>
<dbReference type="STRING" id="630515.SAMN04489812_1165"/>
<dbReference type="PANTHER" id="PTHR43343:SF3">
    <property type="entry name" value="PROTEASE DO-LIKE 8, CHLOROPLASTIC"/>
    <property type="match status" value="1"/>
</dbReference>
<dbReference type="AlphaFoldDB" id="A0A1H1Q8N6"/>
<feature type="domain" description="PDZ" evidence="4">
    <location>
        <begin position="279"/>
        <end position="362"/>
    </location>
</feature>
<feature type="region of interest" description="Disordered" evidence="3">
    <location>
        <begin position="33"/>
        <end position="72"/>
    </location>
</feature>
<evidence type="ECO:0000313" key="6">
    <source>
        <dbReference type="Proteomes" id="UP000199103"/>
    </source>
</evidence>
<gene>
    <name evidence="5" type="ORF">SAMN04489812_1165</name>
</gene>
<evidence type="ECO:0000256" key="2">
    <source>
        <dbReference type="ARBA" id="ARBA00022801"/>
    </source>
</evidence>
<dbReference type="InterPro" id="IPR009003">
    <property type="entry name" value="Peptidase_S1_PA"/>
</dbReference>
<keyword evidence="6" id="KW-1185">Reference proteome</keyword>
<accession>A0A1H1Q8N6</accession>
<name>A0A1H1Q8N6_9ACTN</name>
<organism evidence="5 6">
    <name type="scientific">Microlunatus soli</name>
    <dbReference type="NCBI Taxonomy" id="630515"/>
    <lineage>
        <taxon>Bacteria</taxon>
        <taxon>Bacillati</taxon>
        <taxon>Actinomycetota</taxon>
        <taxon>Actinomycetes</taxon>
        <taxon>Propionibacteriales</taxon>
        <taxon>Propionibacteriaceae</taxon>
        <taxon>Microlunatus</taxon>
    </lineage>
</organism>
<proteinExistence type="predicted"/>
<dbReference type="GO" id="GO:0006508">
    <property type="term" value="P:proteolysis"/>
    <property type="evidence" value="ECO:0007669"/>
    <property type="project" value="UniProtKB-KW"/>
</dbReference>